<protein>
    <submittedName>
        <fullName evidence="4">Glycosyltransferase family 4 protein</fullName>
    </submittedName>
</protein>
<dbReference type="Pfam" id="PF00534">
    <property type="entry name" value="Glycos_transf_1"/>
    <property type="match status" value="1"/>
</dbReference>
<feature type="domain" description="Glycosyl transferase family 1" evidence="2">
    <location>
        <begin position="191"/>
        <end position="347"/>
    </location>
</feature>
<name>A0ABW5J2Q9_9BACT</name>
<dbReference type="RefSeq" id="WP_340235695.1">
    <property type="nucleotide sequence ID" value="NZ_JBBEWC010000004.1"/>
</dbReference>
<dbReference type="Proteomes" id="UP001597510">
    <property type="component" value="Unassembled WGS sequence"/>
</dbReference>
<evidence type="ECO:0000313" key="4">
    <source>
        <dbReference type="EMBL" id="MFD2520282.1"/>
    </source>
</evidence>
<comment type="caution">
    <text evidence="4">The sequence shown here is derived from an EMBL/GenBank/DDBJ whole genome shotgun (WGS) entry which is preliminary data.</text>
</comment>
<dbReference type="InterPro" id="IPR028098">
    <property type="entry name" value="Glyco_trans_4-like_N"/>
</dbReference>
<reference evidence="5" key="1">
    <citation type="journal article" date="2019" name="Int. J. Syst. Evol. Microbiol.">
        <title>The Global Catalogue of Microorganisms (GCM) 10K type strain sequencing project: providing services to taxonomists for standard genome sequencing and annotation.</title>
        <authorList>
            <consortium name="The Broad Institute Genomics Platform"/>
            <consortium name="The Broad Institute Genome Sequencing Center for Infectious Disease"/>
            <person name="Wu L."/>
            <person name="Ma J."/>
        </authorList>
    </citation>
    <scope>NUCLEOTIDE SEQUENCE [LARGE SCALE GENOMIC DNA]</scope>
    <source>
        <strain evidence="5">KCTC 52344</strain>
    </source>
</reference>
<keyword evidence="1" id="KW-0808">Transferase</keyword>
<keyword evidence="5" id="KW-1185">Reference proteome</keyword>
<evidence type="ECO:0000313" key="5">
    <source>
        <dbReference type="Proteomes" id="UP001597510"/>
    </source>
</evidence>
<evidence type="ECO:0000259" key="3">
    <source>
        <dbReference type="Pfam" id="PF13439"/>
    </source>
</evidence>
<dbReference type="SUPFAM" id="SSF53756">
    <property type="entry name" value="UDP-Glycosyltransferase/glycogen phosphorylase"/>
    <property type="match status" value="1"/>
</dbReference>
<feature type="domain" description="Glycosyltransferase subfamily 4-like N-terminal" evidence="3">
    <location>
        <begin position="20"/>
        <end position="175"/>
    </location>
</feature>
<organism evidence="4 5">
    <name type="scientific">Emticicia soli</name>
    <dbReference type="NCBI Taxonomy" id="2027878"/>
    <lineage>
        <taxon>Bacteria</taxon>
        <taxon>Pseudomonadati</taxon>
        <taxon>Bacteroidota</taxon>
        <taxon>Cytophagia</taxon>
        <taxon>Cytophagales</taxon>
        <taxon>Leadbetterellaceae</taxon>
        <taxon>Emticicia</taxon>
    </lineage>
</organism>
<evidence type="ECO:0000259" key="2">
    <source>
        <dbReference type="Pfam" id="PF00534"/>
    </source>
</evidence>
<dbReference type="Gene3D" id="3.40.50.2000">
    <property type="entry name" value="Glycogen Phosphorylase B"/>
    <property type="match status" value="2"/>
</dbReference>
<dbReference type="Pfam" id="PF13439">
    <property type="entry name" value="Glyco_transf_4"/>
    <property type="match status" value="1"/>
</dbReference>
<proteinExistence type="predicted"/>
<dbReference type="InterPro" id="IPR001296">
    <property type="entry name" value="Glyco_trans_1"/>
</dbReference>
<sequence length="367" mass="42284">MGSRRRVLINLSMVDKKPTGVGNVALNFINELQKYPEKDNILVLSPVTIENNTIPQKKISQLVRNDKYPKIAGLARFLWNQIFFTLYGLKYDLCYCPTTHGSLFLSNQVITIHDVISLNFPKNHKLQSLYFKYIVKIFVQRAKYIITISEFTKKEIVRFYGCSEDKIKVIHNSYDKQAFRKIDLSNQDFFLHNKLKALNKDRFLLVVGAAYSHKNIETILKAFSKSKTRTSTALVIVGGVNNYLVSLQEICKDLRITEDVLFLHYVSQDELVQLYNKADLFVYLSLYEGFGIPLLEAMACECPILTSDIAVFHEVCKDEVMYIDPLASDEVAKVLDKQHSRKKYSANERFSWAKSAEVLNSVLNKYK</sequence>
<dbReference type="EMBL" id="JBHULC010000004">
    <property type="protein sequence ID" value="MFD2520282.1"/>
    <property type="molecule type" value="Genomic_DNA"/>
</dbReference>
<gene>
    <name evidence="4" type="ORF">ACFSR2_05255</name>
</gene>
<evidence type="ECO:0000256" key="1">
    <source>
        <dbReference type="ARBA" id="ARBA00022679"/>
    </source>
</evidence>
<dbReference type="PANTHER" id="PTHR46401:SF2">
    <property type="entry name" value="GLYCOSYLTRANSFERASE WBBK-RELATED"/>
    <property type="match status" value="1"/>
</dbReference>
<accession>A0ABW5J2Q9</accession>
<dbReference type="PANTHER" id="PTHR46401">
    <property type="entry name" value="GLYCOSYLTRANSFERASE WBBK-RELATED"/>
    <property type="match status" value="1"/>
</dbReference>
<dbReference type="CDD" id="cd03809">
    <property type="entry name" value="GT4_MtfB-like"/>
    <property type="match status" value="1"/>
</dbReference>